<dbReference type="GO" id="GO:0005874">
    <property type="term" value="C:microtubule"/>
    <property type="evidence" value="ECO:0007669"/>
    <property type="project" value="UniProtKB-KW"/>
</dbReference>
<evidence type="ECO:0000256" key="9">
    <source>
        <dbReference type="ARBA" id="ARBA00023175"/>
    </source>
</evidence>
<dbReference type="GO" id="GO:0051959">
    <property type="term" value="F:dynein light intermediate chain binding"/>
    <property type="evidence" value="ECO:0007669"/>
    <property type="project" value="InterPro"/>
</dbReference>
<dbReference type="AlphaFoldDB" id="A0A8T3DUB4"/>
<keyword evidence="6" id="KW-0243">Dynein</keyword>
<dbReference type="GO" id="GO:0005524">
    <property type="term" value="F:ATP binding"/>
    <property type="evidence" value="ECO:0007669"/>
    <property type="project" value="UniProtKB-KW"/>
</dbReference>
<dbReference type="EMBL" id="JAERUA010000005">
    <property type="protein sequence ID" value="KAI1899404.1"/>
    <property type="molecule type" value="Genomic_DNA"/>
</dbReference>
<evidence type="ECO:0000256" key="3">
    <source>
        <dbReference type="ARBA" id="ARBA00022701"/>
    </source>
</evidence>
<comment type="caution">
    <text evidence="14">The sequence shown here is derived from an EMBL/GenBank/DDBJ whole genome shotgun (WGS) entry which is preliminary data.</text>
</comment>
<evidence type="ECO:0000256" key="1">
    <source>
        <dbReference type="ARBA" id="ARBA00004430"/>
    </source>
</evidence>
<dbReference type="Proteomes" id="UP000829720">
    <property type="component" value="Unassembled WGS sequence"/>
</dbReference>
<keyword evidence="11" id="KW-0966">Cell projection</keyword>
<dbReference type="GO" id="GO:0005930">
    <property type="term" value="C:axoneme"/>
    <property type="evidence" value="ECO:0007669"/>
    <property type="project" value="UniProtKB-SubCell"/>
</dbReference>
<keyword evidence="8" id="KW-0969">Cilium</keyword>
<feature type="domain" description="Dynein heavy chain linker" evidence="13">
    <location>
        <begin position="492"/>
        <end position="761"/>
    </location>
</feature>
<evidence type="ECO:0000313" key="14">
    <source>
        <dbReference type="EMBL" id="KAI1899404.1"/>
    </source>
</evidence>
<keyword evidence="4" id="KW-0547">Nucleotide-binding</keyword>
<sequence>MIRDKLHAINPTMLSVLNLWQVSYKSLRLINVEEFHNLQESMELSFFEQVIRRQIICTQEILLKKWFLDVQQIYYVGNKRKLVPSIHTPCKLQSFFNCAATLMTQHLQSLALESIDDYTRLIIKEPGAVRVYEHSGFVLKLILDQTVIKLHPDFKDFEEVMLRTYDLMLDAICVVPRVESTLYTEWPGSQTLGTLKPVVLPEIITARLEETRLMIQAESALPMAHIRLYDKYAALVSRQAEDDVAQFLSEKHSFHDTMMEVTRYQKLADEIQYNSAKVIRLGMFEVHCADLIAALVRRTEGLCQKLVAQMLEDHQVINKQLCEEFEKITVKALSTPPNTKELVELKEYVEKVETQEIPALEKTLVESKTRLCFLVDYTSLSPEDMRLNRDTFQWHARMPSVFADHREIVREKTEQYQNGLKLRCERFVEELESYSRQAEEFVSFGDVAELSKYLKKAQALNAKLDAAMDKIDGFNMEEEAYDWPVSQYPVRKETQDRLAPYLRLYETACEFQARHKEWLEGPLNSVNPDKVETEVGNYWRALYKLEKGFQGSPQALNIASVMKDQVEAFKEHIPLIQVLCNPGLRDRHWDAMTEVVGFPLKPEDDKACVATFLPMGLEAHLGSFEGISESASKEYSLEKAMEKMAMEWSGMEFSLLPYRETGTSILSSVEEVQMLLDDHIVKTQTMRGSPFIKPFENEIREWEEKLLLLQEILDEWLKVQATWLYLEPIFSSPDIMAQMPEEGRRFTTVDKTWKDTMKQVSLAGKFMPPTKVLQSSVDE</sequence>
<dbReference type="InterPro" id="IPR042222">
    <property type="entry name" value="Dynein_2_N"/>
</dbReference>
<dbReference type="GO" id="GO:0030286">
    <property type="term" value="C:dynein complex"/>
    <property type="evidence" value="ECO:0007669"/>
    <property type="project" value="UniProtKB-KW"/>
</dbReference>
<evidence type="ECO:0000256" key="6">
    <source>
        <dbReference type="ARBA" id="ARBA00023017"/>
    </source>
</evidence>
<gene>
    <name evidence="14" type="ORF">AGOR_G00061430</name>
</gene>
<keyword evidence="9" id="KW-0505">Motor protein</keyword>
<dbReference type="Gene3D" id="1.20.140.100">
    <property type="entry name" value="Dynein heavy chain, N-terminal domain 2"/>
    <property type="match status" value="1"/>
</dbReference>
<accession>A0A8T3DUB4</accession>
<keyword evidence="7 12" id="KW-0175">Coiled coil</keyword>
<keyword evidence="3" id="KW-0493">Microtubule</keyword>
<keyword evidence="5" id="KW-0067">ATP-binding</keyword>
<dbReference type="InterPro" id="IPR013602">
    <property type="entry name" value="Dynein_heavy_linker"/>
</dbReference>
<dbReference type="PANTHER" id="PTHR22878:SF66">
    <property type="entry name" value="DYNEIN AXONEMAL HEAVY CHAIN 7"/>
    <property type="match status" value="1"/>
</dbReference>
<evidence type="ECO:0000256" key="10">
    <source>
        <dbReference type="ARBA" id="ARBA00023212"/>
    </source>
</evidence>
<dbReference type="FunFam" id="1.20.140.100:FF:000004">
    <property type="entry name" value="Dynein axonemal heavy chain 6"/>
    <property type="match status" value="1"/>
</dbReference>
<feature type="coiled-coil region" evidence="12">
    <location>
        <begin position="450"/>
        <end position="477"/>
    </location>
</feature>
<keyword evidence="15" id="KW-1185">Reference proteome</keyword>
<protein>
    <recommendedName>
        <fullName evidence="13">Dynein heavy chain linker domain-containing protein</fullName>
    </recommendedName>
</protein>
<dbReference type="InterPro" id="IPR026983">
    <property type="entry name" value="DHC"/>
</dbReference>
<dbReference type="OrthoDB" id="5593012at2759"/>
<evidence type="ECO:0000256" key="4">
    <source>
        <dbReference type="ARBA" id="ARBA00022741"/>
    </source>
</evidence>
<dbReference type="Pfam" id="PF08393">
    <property type="entry name" value="DHC_N2"/>
    <property type="match status" value="1"/>
</dbReference>
<dbReference type="Gene3D" id="1.10.287.2620">
    <property type="match status" value="1"/>
</dbReference>
<evidence type="ECO:0000259" key="13">
    <source>
        <dbReference type="Pfam" id="PF08393"/>
    </source>
</evidence>
<evidence type="ECO:0000313" key="15">
    <source>
        <dbReference type="Proteomes" id="UP000829720"/>
    </source>
</evidence>
<dbReference type="GO" id="GO:0045505">
    <property type="term" value="F:dynein intermediate chain binding"/>
    <property type="evidence" value="ECO:0007669"/>
    <property type="project" value="InterPro"/>
</dbReference>
<dbReference type="GO" id="GO:0007018">
    <property type="term" value="P:microtubule-based movement"/>
    <property type="evidence" value="ECO:0007669"/>
    <property type="project" value="InterPro"/>
</dbReference>
<keyword evidence="10" id="KW-0206">Cytoskeleton</keyword>
<reference evidence="14" key="1">
    <citation type="submission" date="2021-01" db="EMBL/GenBank/DDBJ databases">
        <authorList>
            <person name="Zahm M."/>
            <person name="Roques C."/>
            <person name="Cabau C."/>
            <person name="Klopp C."/>
            <person name="Donnadieu C."/>
            <person name="Jouanno E."/>
            <person name="Lampietro C."/>
            <person name="Louis A."/>
            <person name="Herpin A."/>
            <person name="Echchiki A."/>
            <person name="Berthelot C."/>
            <person name="Parey E."/>
            <person name="Roest-Crollius H."/>
            <person name="Braasch I."/>
            <person name="Postlethwait J."/>
            <person name="Bobe J."/>
            <person name="Montfort J."/>
            <person name="Bouchez O."/>
            <person name="Begum T."/>
            <person name="Mejri S."/>
            <person name="Adams A."/>
            <person name="Chen W.-J."/>
            <person name="Guiguen Y."/>
        </authorList>
    </citation>
    <scope>NUCLEOTIDE SEQUENCE</scope>
    <source>
        <tissue evidence="14">Blood</tissue>
    </source>
</reference>
<evidence type="ECO:0000256" key="2">
    <source>
        <dbReference type="ARBA" id="ARBA00022490"/>
    </source>
</evidence>
<organism evidence="14 15">
    <name type="scientific">Albula goreensis</name>
    <dbReference type="NCBI Taxonomy" id="1534307"/>
    <lineage>
        <taxon>Eukaryota</taxon>
        <taxon>Metazoa</taxon>
        <taxon>Chordata</taxon>
        <taxon>Craniata</taxon>
        <taxon>Vertebrata</taxon>
        <taxon>Euteleostomi</taxon>
        <taxon>Actinopterygii</taxon>
        <taxon>Neopterygii</taxon>
        <taxon>Teleostei</taxon>
        <taxon>Albuliformes</taxon>
        <taxon>Albulidae</taxon>
        <taxon>Albula</taxon>
    </lineage>
</organism>
<evidence type="ECO:0000256" key="12">
    <source>
        <dbReference type="SAM" id="Coils"/>
    </source>
</evidence>
<name>A0A8T3DUB4_9TELE</name>
<comment type="subcellular location">
    <subcellularLocation>
        <location evidence="1">Cytoplasm</location>
        <location evidence="1">Cytoskeleton</location>
        <location evidence="1">Cilium axoneme</location>
    </subcellularLocation>
</comment>
<proteinExistence type="predicted"/>
<evidence type="ECO:0000256" key="11">
    <source>
        <dbReference type="ARBA" id="ARBA00023273"/>
    </source>
</evidence>
<dbReference type="PANTHER" id="PTHR22878">
    <property type="entry name" value="DYNEIN HEAVY CHAIN 6, AXONEMAL-LIKE-RELATED"/>
    <property type="match status" value="1"/>
</dbReference>
<evidence type="ECO:0000256" key="8">
    <source>
        <dbReference type="ARBA" id="ARBA00023069"/>
    </source>
</evidence>
<dbReference type="FunFam" id="1.10.287.2620:FF:000002">
    <property type="entry name" value="Dynein heavy chain 2, axonemal"/>
    <property type="match status" value="1"/>
</dbReference>
<keyword evidence="2" id="KW-0963">Cytoplasm</keyword>
<evidence type="ECO:0000256" key="5">
    <source>
        <dbReference type="ARBA" id="ARBA00022840"/>
    </source>
</evidence>
<evidence type="ECO:0000256" key="7">
    <source>
        <dbReference type="ARBA" id="ARBA00023054"/>
    </source>
</evidence>